<evidence type="ECO:0000313" key="8">
    <source>
        <dbReference type="EMBL" id="OYQ28189.1"/>
    </source>
</evidence>
<comment type="similarity">
    <text evidence="1 5">Belongs to the Fmt family.</text>
</comment>
<dbReference type="OrthoDB" id="9802815at2"/>
<evidence type="ECO:0000313" key="9">
    <source>
        <dbReference type="Proteomes" id="UP000216991"/>
    </source>
</evidence>
<evidence type="ECO:0000259" key="7">
    <source>
        <dbReference type="Pfam" id="PF02911"/>
    </source>
</evidence>
<comment type="catalytic activity">
    <reaction evidence="5">
        <text>L-methionyl-tRNA(fMet) + (6R)-10-formyltetrahydrofolate = N-formyl-L-methionyl-tRNA(fMet) + (6S)-5,6,7,8-tetrahydrofolate + H(+)</text>
        <dbReference type="Rhea" id="RHEA:24380"/>
        <dbReference type="Rhea" id="RHEA-COMP:9952"/>
        <dbReference type="Rhea" id="RHEA-COMP:9953"/>
        <dbReference type="ChEBI" id="CHEBI:15378"/>
        <dbReference type="ChEBI" id="CHEBI:57453"/>
        <dbReference type="ChEBI" id="CHEBI:78530"/>
        <dbReference type="ChEBI" id="CHEBI:78844"/>
        <dbReference type="ChEBI" id="CHEBI:195366"/>
        <dbReference type="EC" id="2.1.2.9"/>
    </reaction>
</comment>
<dbReference type="GO" id="GO:0005829">
    <property type="term" value="C:cytosol"/>
    <property type="evidence" value="ECO:0007669"/>
    <property type="project" value="TreeGrafter"/>
</dbReference>
<keyword evidence="9" id="KW-1185">Reference proteome</keyword>
<feature type="domain" description="Formyl transferase C-terminal" evidence="7">
    <location>
        <begin position="200"/>
        <end position="291"/>
    </location>
</feature>
<dbReference type="Pfam" id="PF02911">
    <property type="entry name" value="Formyl_trans_C"/>
    <property type="match status" value="1"/>
</dbReference>
<dbReference type="EMBL" id="NOXT01000111">
    <property type="protein sequence ID" value="OYQ28189.1"/>
    <property type="molecule type" value="Genomic_DNA"/>
</dbReference>
<evidence type="ECO:0000256" key="1">
    <source>
        <dbReference type="ARBA" id="ARBA00010699"/>
    </source>
</evidence>
<dbReference type="NCBIfam" id="TIGR00460">
    <property type="entry name" value="fmt"/>
    <property type="match status" value="1"/>
</dbReference>
<dbReference type="Proteomes" id="UP000216991">
    <property type="component" value="Unassembled WGS sequence"/>
</dbReference>
<dbReference type="SUPFAM" id="SSF50486">
    <property type="entry name" value="FMT C-terminal domain-like"/>
    <property type="match status" value="1"/>
</dbReference>
<dbReference type="PANTHER" id="PTHR11138">
    <property type="entry name" value="METHIONYL-TRNA FORMYLTRANSFERASE"/>
    <property type="match status" value="1"/>
</dbReference>
<dbReference type="InterPro" id="IPR002376">
    <property type="entry name" value="Formyl_transf_N"/>
</dbReference>
<dbReference type="InterPro" id="IPR036477">
    <property type="entry name" value="Formyl_transf_N_sf"/>
</dbReference>
<dbReference type="InterPro" id="IPR005794">
    <property type="entry name" value="Fmt"/>
</dbReference>
<dbReference type="InterPro" id="IPR001555">
    <property type="entry name" value="GART_AS"/>
</dbReference>
<gene>
    <name evidence="5" type="primary">fmt</name>
    <name evidence="8" type="ORF">CHU93_09480</name>
</gene>
<dbReference type="InterPro" id="IPR044135">
    <property type="entry name" value="Met-tRNA-FMT_C"/>
</dbReference>
<comment type="caution">
    <text evidence="8">The sequence shown here is derived from an EMBL/GenBank/DDBJ whole genome shotgun (WGS) entry which is preliminary data.</text>
</comment>
<evidence type="ECO:0000259" key="6">
    <source>
        <dbReference type="Pfam" id="PF00551"/>
    </source>
</evidence>
<evidence type="ECO:0000256" key="3">
    <source>
        <dbReference type="ARBA" id="ARBA00022679"/>
    </source>
</evidence>
<evidence type="ECO:0000256" key="5">
    <source>
        <dbReference type="HAMAP-Rule" id="MF_00182"/>
    </source>
</evidence>
<evidence type="ECO:0000256" key="2">
    <source>
        <dbReference type="ARBA" id="ARBA00012261"/>
    </source>
</evidence>
<dbReference type="AlphaFoldDB" id="A0A255YG63"/>
<proteinExistence type="inferred from homology"/>
<dbReference type="EC" id="2.1.2.9" evidence="2 5"/>
<comment type="function">
    <text evidence="5">Attaches a formyl group to the free amino group of methionyl-tRNA(fMet). The formyl group appears to play a dual role in the initiator identity of N-formylmethionyl-tRNA by promoting its recognition by IF2 and preventing the misappropriation of this tRNA by the elongation apparatus.</text>
</comment>
<feature type="binding site" evidence="5">
    <location>
        <begin position="111"/>
        <end position="114"/>
    </location>
    <ligand>
        <name>(6S)-5,6,7,8-tetrahydrofolate</name>
        <dbReference type="ChEBI" id="CHEBI:57453"/>
    </ligand>
</feature>
<feature type="domain" description="Formyl transferase N-terminal" evidence="6">
    <location>
        <begin position="1"/>
        <end position="181"/>
    </location>
</feature>
<protein>
    <recommendedName>
        <fullName evidence="2 5">Methionyl-tRNA formyltransferase</fullName>
        <ecNumber evidence="2 5">2.1.2.9</ecNumber>
    </recommendedName>
</protein>
<accession>A0A255YG63</accession>
<keyword evidence="4 5" id="KW-0648">Protein biosynthesis</keyword>
<dbReference type="CDD" id="cd08646">
    <property type="entry name" value="FMT_core_Met-tRNA-FMT_N"/>
    <property type="match status" value="1"/>
</dbReference>
<dbReference type="CDD" id="cd08704">
    <property type="entry name" value="Met_tRNA_FMT_C"/>
    <property type="match status" value="1"/>
</dbReference>
<keyword evidence="3 5" id="KW-0808">Transferase</keyword>
<organism evidence="8 9">
    <name type="scientific">Sandarakinorhabdus cyanobacteriorum</name>
    <dbReference type="NCBI Taxonomy" id="1981098"/>
    <lineage>
        <taxon>Bacteria</taxon>
        <taxon>Pseudomonadati</taxon>
        <taxon>Pseudomonadota</taxon>
        <taxon>Alphaproteobacteria</taxon>
        <taxon>Sphingomonadales</taxon>
        <taxon>Sphingosinicellaceae</taxon>
        <taxon>Sandarakinorhabdus</taxon>
    </lineage>
</organism>
<reference evidence="8 9" key="1">
    <citation type="submission" date="2017-07" db="EMBL/GenBank/DDBJ databases">
        <title>Sandarakinorhabdus cyanobacteriorum sp. nov., a novel bacterium isolated from cyanobacterial aggregates in a eutrophic lake.</title>
        <authorList>
            <person name="Cai H."/>
        </authorList>
    </citation>
    <scope>NUCLEOTIDE SEQUENCE [LARGE SCALE GENOMIC DNA]</scope>
    <source>
        <strain evidence="8 9">TH057</strain>
    </source>
</reference>
<dbReference type="InterPro" id="IPR011034">
    <property type="entry name" value="Formyl_transferase-like_C_sf"/>
</dbReference>
<dbReference type="HAMAP" id="MF_00182">
    <property type="entry name" value="Formyl_trans"/>
    <property type="match status" value="1"/>
</dbReference>
<dbReference type="Pfam" id="PF00551">
    <property type="entry name" value="Formyl_trans_N"/>
    <property type="match status" value="1"/>
</dbReference>
<dbReference type="PANTHER" id="PTHR11138:SF5">
    <property type="entry name" value="METHIONYL-TRNA FORMYLTRANSFERASE, MITOCHONDRIAL"/>
    <property type="match status" value="1"/>
</dbReference>
<dbReference type="InterPro" id="IPR041711">
    <property type="entry name" value="Met-tRNA-FMT_N"/>
</dbReference>
<dbReference type="PROSITE" id="PS00373">
    <property type="entry name" value="GART"/>
    <property type="match status" value="1"/>
</dbReference>
<dbReference type="GO" id="GO:0004479">
    <property type="term" value="F:methionyl-tRNA formyltransferase activity"/>
    <property type="evidence" value="ECO:0007669"/>
    <property type="project" value="UniProtKB-UniRule"/>
</dbReference>
<dbReference type="RefSeq" id="WP_094473839.1">
    <property type="nucleotide sequence ID" value="NZ_NOXT01000111.1"/>
</dbReference>
<sequence length="301" mass="31505">MRIIHMGTPFFAVPALEAMQAAGHEIVAVYTRAPKPAGRGKQLMNSPVHARAEALGIPVFTPRTFREPVAVAEFLDVARDVDVATVAAYGLILPPAVLAAPRLGCLNIHGSILPRWRGAAPIQRAILAGDAVTGVTIMQMEEGLDTGPMLAVRETPVAGKTSGDLFAELATMGAELLVDVLTLPRAAVPQPDAGVTIATRIDKAESHLDCALPAVELERRVRAFNPAPGAWLTIAGERVKILAAEVEPAAAAPGVTLDDRLLIGTAADALRPTLVQRAGKPAMPVKALLNGWRVPAGTQVA</sequence>
<evidence type="ECO:0000256" key="4">
    <source>
        <dbReference type="ARBA" id="ARBA00022917"/>
    </source>
</evidence>
<dbReference type="Gene3D" id="3.40.50.12230">
    <property type="match status" value="1"/>
</dbReference>
<name>A0A255YG63_9SPHN</name>
<dbReference type="SUPFAM" id="SSF53328">
    <property type="entry name" value="Formyltransferase"/>
    <property type="match status" value="1"/>
</dbReference>
<dbReference type="InterPro" id="IPR005793">
    <property type="entry name" value="Formyl_trans_C"/>
</dbReference>